<dbReference type="OrthoDB" id="4152166at2759"/>
<accession>W9YIG2</accession>
<proteinExistence type="predicted"/>
<dbReference type="HOGENOM" id="CLU_1570427_0_0_1"/>
<reference evidence="1 2" key="1">
    <citation type="submission" date="2013-03" db="EMBL/GenBank/DDBJ databases">
        <title>The Genome Sequence of Capronia epimyces CBS 606.96.</title>
        <authorList>
            <consortium name="The Broad Institute Genomics Platform"/>
            <person name="Cuomo C."/>
            <person name="de Hoog S."/>
            <person name="Gorbushina A."/>
            <person name="Walker B."/>
            <person name="Young S.K."/>
            <person name="Zeng Q."/>
            <person name="Gargeya S."/>
            <person name="Fitzgerald M."/>
            <person name="Haas B."/>
            <person name="Abouelleil A."/>
            <person name="Allen A.W."/>
            <person name="Alvarado L."/>
            <person name="Arachchi H.M."/>
            <person name="Berlin A.M."/>
            <person name="Chapman S.B."/>
            <person name="Gainer-Dewar J."/>
            <person name="Goldberg J."/>
            <person name="Griggs A."/>
            <person name="Gujja S."/>
            <person name="Hansen M."/>
            <person name="Howarth C."/>
            <person name="Imamovic A."/>
            <person name="Ireland A."/>
            <person name="Larimer J."/>
            <person name="McCowan C."/>
            <person name="Murphy C."/>
            <person name="Pearson M."/>
            <person name="Poon T.W."/>
            <person name="Priest M."/>
            <person name="Roberts A."/>
            <person name="Saif S."/>
            <person name="Shea T."/>
            <person name="Sisk P."/>
            <person name="Sykes S."/>
            <person name="Wortman J."/>
            <person name="Nusbaum C."/>
            <person name="Birren B."/>
        </authorList>
    </citation>
    <scope>NUCLEOTIDE SEQUENCE [LARGE SCALE GENOMIC DNA]</scope>
    <source>
        <strain evidence="1 2">CBS 606.96</strain>
    </source>
</reference>
<evidence type="ECO:0000313" key="2">
    <source>
        <dbReference type="Proteomes" id="UP000019478"/>
    </source>
</evidence>
<organism evidence="1 2">
    <name type="scientific">Capronia epimyces CBS 606.96</name>
    <dbReference type="NCBI Taxonomy" id="1182542"/>
    <lineage>
        <taxon>Eukaryota</taxon>
        <taxon>Fungi</taxon>
        <taxon>Dikarya</taxon>
        <taxon>Ascomycota</taxon>
        <taxon>Pezizomycotina</taxon>
        <taxon>Eurotiomycetes</taxon>
        <taxon>Chaetothyriomycetidae</taxon>
        <taxon>Chaetothyriales</taxon>
        <taxon>Herpotrichiellaceae</taxon>
        <taxon>Capronia</taxon>
    </lineage>
</organism>
<sequence length="170" mass="18789">MATVYNTVSTSPLVGTDDGHQSLQQTVLRCRQSGETPECECHSTHYSESDIRRSIFSVDSRDLLKSVKSFPFVVEKSLTGVGEIRLELWNTSARSLSSCHLRLIVRLERVQVKSEDGEYPDPLLEVLEAALSDTDGEAIKAQLYKGAAGSCDDAVELLYDVIFHLLGDKP</sequence>
<gene>
    <name evidence="1" type="ORF">A1O3_00873</name>
</gene>
<dbReference type="RefSeq" id="XP_007729213.1">
    <property type="nucleotide sequence ID" value="XM_007731023.1"/>
</dbReference>
<protein>
    <submittedName>
        <fullName evidence="1">Uncharacterized protein</fullName>
    </submittedName>
</protein>
<keyword evidence="2" id="KW-1185">Reference proteome</keyword>
<comment type="caution">
    <text evidence="1">The sequence shown here is derived from an EMBL/GenBank/DDBJ whole genome shotgun (WGS) entry which is preliminary data.</text>
</comment>
<dbReference type="EMBL" id="AMGY01000001">
    <property type="protein sequence ID" value="EXJ92323.1"/>
    <property type="molecule type" value="Genomic_DNA"/>
</dbReference>
<name>W9YIG2_9EURO</name>
<evidence type="ECO:0000313" key="1">
    <source>
        <dbReference type="EMBL" id="EXJ92323.1"/>
    </source>
</evidence>
<dbReference type="GeneID" id="19165013"/>
<dbReference type="AlphaFoldDB" id="W9YIG2"/>
<dbReference type="Proteomes" id="UP000019478">
    <property type="component" value="Unassembled WGS sequence"/>
</dbReference>